<feature type="compositionally biased region" description="Basic residues" evidence="1">
    <location>
        <begin position="83"/>
        <end position="100"/>
    </location>
</feature>
<comment type="caution">
    <text evidence="2">The sequence shown here is derived from an EMBL/GenBank/DDBJ whole genome shotgun (WGS) entry which is preliminary data.</text>
</comment>
<organism evidence="2 3">
    <name type="scientific">Streptomyces prasinosporus</name>
    <dbReference type="NCBI Taxonomy" id="68256"/>
    <lineage>
        <taxon>Bacteria</taxon>
        <taxon>Bacillati</taxon>
        <taxon>Actinomycetota</taxon>
        <taxon>Actinomycetes</taxon>
        <taxon>Kitasatosporales</taxon>
        <taxon>Streptomycetaceae</taxon>
        <taxon>Streptomyces</taxon>
        <taxon>Streptomyces albogriseolus group</taxon>
    </lineage>
</organism>
<evidence type="ECO:0000313" key="3">
    <source>
        <dbReference type="Proteomes" id="UP001501455"/>
    </source>
</evidence>
<gene>
    <name evidence="2" type="ORF">GCM10019016_080640</name>
</gene>
<feature type="region of interest" description="Disordered" evidence="1">
    <location>
        <begin position="28"/>
        <end position="52"/>
    </location>
</feature>
<protein>
    <submittedName>
        <fullName evidence="2">Uncharacterized protein</fullName>
    </submittedName>
</protein>
<accession>A0ABP6U0J4</accession>
<feature type="region of interest" description="Disordered" evidence="1">
    <location>
        <begin position="81"/>
        <end position="100"/>
    </location>
</feature>
<evidence type="ECO:0000256" key="1">
    <source>
        <dbReference type="SAM" id="MobiDB-lite"/>
    </source>
</evidence>
<sequence length="100" mass="10773">MGAGHGIRTTAGESAPLEEADCRVIGVPRAPQCGHGATGRPGRPGRRRVGKDTTRAAVAEVAVHRILLATHLLPDAVRDTRRQWHSHGRNKTMRKGMKAL</sequence>
<reference evidence="3" key="1">
    <citation type="journal article" date="2019" name="Int. J. Syst. Evol. Microbiol.">
        <title>The Global Catalogue of Microorganisms (GCM) 10K type strain sequencing project: providing services to taxonomists for standard genome sequencing and annotation.</title>
        <authorList>
            <consortium name="The Broad Institute Genomics Platform"/>
            <consortium name="The Broad Institute Genome Sequencing Center for Infectious Disease"/>
            <person name="Wu L."/>
            <person name="Ma J."/>
        </authorList>
    </citation>
    <scope>NUCLEOTIDE SEQUENCE [LARGE SCALE GENOMIC DNA]</scope>
    <source>
        <strain evidence="3">JCM 4816</strain>
    </source>
</reference>
<name>A0ABP6U0J4_9ACTN</name>
<proteinExistence type="predicted"/>
<dbReference type="Proteomes" id="UP001501455">
    <property type="component" value="Unassembled WGS sequence"/>
</dbReference>
<keyword evidence="3" id="KW-1185">Reference proteome</keyword>
<dbReference type="EMBL" id="BAAAXF010000057">
    <property type="protein sequence ID" value="GAA3500957.1"/>
    <property type="molecule type" value="Genomic_DNA"/>
</dbReference>
<evidence type="ECO:0000313" key="2">
    <source>
        <dbReference type="EMBL" id="GAA3500957.1"/>
    </source>
</evidence>